<dbReference type="GO" id="GO:0046872">
    <property type="term" value="F:metal ion binding"/>
    <property type="evidence" value="ECO:0007669"/>
    <property type="project" value="UniProtKB-KW"/>
</dbReference>
<dbReference type="GO" id="GO:0045337">
    <property type="term" value="P:farnesyl diphosphate biosynthetic process"/>
    <property type="evidence" value="ECO:0007669"/>
    <property type="project" value="TreeGrafter"/>
</dbReference>
<proteinExistence type="predicted"/>
<dbReference type="AlphaFoldDB" id="A0A8J2LLX4"/>
<name>A0A8J2LLX4_9HEXA</name>
<keyword evidence="3" id="KW-0479">Metal-binding</keyword>
<evidence type="ECO:0000256" key="3">
    <source>
        <dbReference type="ARBA" id="ARBA00022723"/>
    </source>
</evidence>
<comment type="cofactor">
    <cofactor evidence="1">
        <name>Mg(2+)</name>
        <dbReference type="ChEBI" id="CHEBI:18420"/>
    </cofactor>
</comment>
<reference evidence="6" key="1">
    <citation type="submission" date="2021-06" db="EMBL/GenBank/DDBJ databases">
        <authorList>
            <person name="Hodson N. C."/>
            <person name="Mongue J. A."/>
            <person name="Jaron S. K."/>
        </authorList>
    </citation>
    <scope>NUCLEOTIDE SEQUENCE</scope>
</reference>
<dbReference type="OrthoDB" id="10257492at2759"/>
<sequence length="107" mass="12518">MDVFGLPEQTGRIGTDIRNGNYTWPVVAAFERANDSQRKILMNNYGRKDFLNVHAVQIIFQNLNIVKLYWDYEYESRRKINEEIEKSVEYPQPLFQLIMAAIISSSS</sequence>
<evidence type="ECO:0000313" key="7">
    <source>
        <dbReference type="Proteomes" id="UP000708208"/>
    </source>
</evidence>
<dbReference type="GO" id="GO:0004161">
    <property type="term" value="F:dimethylallyltranstransferase activity"/>
    <property type="evidence" value="ECO:0007669"/>
    <property type="project" value="TreeGrafter"/>
</dbReference>
<evidence type="ECO:0000256" key="4">
    <source>
        <dbReference type="ARBA" id="ARBA00022842"/>
    </source>
</evidence>
<accession>A0A8J2LLX4</accession>
<dbReference type="PANTHER" id="PTHR11525">
    <property type="entry name" value="FARNESYL-PYROPHOSPHATE SYNTHETASE"/>
    <property type="match status" value="1"/>
</dbReference>
<organism evidence="6 7">
    <name type="scientific">Allacma fusca</name>
    <dbReference type="NCBI Taxonomy" id="39272"/>
    <lineage>
        <taxon>Eukaryota</taxon>
        <taxon>Metazoa</taxon>
        <taxon>Ecdysozoa</taxon>
        <taxon>Arthropoda</taxon>
        <taxon>Hexapoda</taxon>
        <taxon>Collembola</taxon>
        <taxon>Symphypleona</taxon>
        <taxon>Sminthuridae</taxon>
        <taxon>Allacma</taxon>
    </lineage>
</organism>
<keyword evidence="7" id="KW-1185">Reference proteome</keyword>
<gene>
    <name evidence="6" type="ORF">AFUS01_LOCUS35720</name>
</gene>
<evidence type="ECO:0000256" key="2">
    <source>
        <dbReference type="ARBA" id="ARBA00022679"/>
    </source>
</evidence>
<dbReference type="EMBL" id="CAJVCH010536976">
    <property type="protein sequence ID" value="CAG7825619.1"/>
    <property type="molecule type" value="Genomic_DNA"/>
</dbReference>
<evidence type="ECO:0000313" key="6">
    <source>
        <dbReference type="EMBL" id="CAG7825619.1"/>
    </source>
</evidence>
<comment type="pathway">
    <text evidence="5">Pheromone biosynthesis.</text>
</comment>
<dbReference type="Proteomes" id="UP000708208">
    <property type="component" value="Unassembled WGS sequence"/>
</dbReference>
<evidence type="ECO:0000256" key="1">
    <source>
        <dbReference type="ARBA" id="ARBA00001946"/>
    </source>
</evidence>
<evidence type="ECO:0000256" key="5">
    <source>
        <dbReference type="ARBA" id="ARBA00033740"/>
    </source>
</evidence>
<dbReference type="GO" id="GO:0005737">
    <property type="term" value="C:cytoplasm"/>
    <property type="evidence" value="ECO:0007669"/>
    <property type="project" value="TreeGrafter"/>
</dbReference>
<dbReference type="InterPro" id="IPR000092">
    <property type="entry name" value="Polyprenyl_synt"/>
</dbReference>
<dbReference type="GO" id="GO:0004337">
    <property type="term" value="F:(2E,6E)-farnesyl diphosphate synthase activity"/>
    <property type="evidence" value="ECO:0007669"/>
    <property type="project" value="TreeGrafter"/>
</dbReference>
<protein>
    <submittedName>
        <fullName evidence="6">Uncharacterized protein</fullName>
    </submittedName>
</protein>
<dbReference type="PANTHER" id="PTHR11525:SF0">
    <property type="entry name" value="FARNESYL PYROPHOSPHATE SYNTHASE"/>
    <property type="match status" value="1"/>
</dbReference>
<keyword evidence="2" id="KW-0808">Transferase</keyword>
<dbReference type="InterPro" id="IPR039702">
    <property type="entry name" value="FPS1-like"/>
</dbReference>
<dbReference type="Pfam" id="PF00348">
    <property type="entry name" value="polyprenyl_synt"/>
    <property type="match status" value="1"/>
</dbReference>
<comment type="caution">
    <text evidence="6">The sequence shown here is derived from an EMBL/GenBank/DDBJ whole genome shotgun (WGS) entry which is preliminary data.</text>
</comment>
<keyword evidence="4" id="KW-0460">Magnesium</keyword>